<keyword evidence="5" id="KW-1185">Reference proteome</keyword>
<feature type="compositionally biased region" description="Acidic residues" evidence="2">
    <location>
        <begin position="1056"/>
        <end position="1082"/>
    </location>
</feature>
<name>A0A8H5FLH4_9AGAR</name>
<feature type="region of interest" description="Disordered" evidence="2">
    <location>
        <begin position="790"/>
        <end position="833"/>
    </location>
</feature>
<organism evidence="4 5">
    <name type="scientific">Ephemerocybe angulata</name>
    <dbReference type="NCBI Taxonomy" id="980116"/>
    <lineage>
        <taxon>Eukaryota</taxon>
        <taxon>Fungi</taxon>
        <taxon>Dikarya</taxon>
        <taxon>Basidiomycota</taxon>
        <taxon>Agaricomycotina</taxon>
        <taxon>Agaricomycetes</taxon>
        <taxon>Agaricomycetidae</taxon>
        <taxon>Agaricales</taxon>
        <taxon>Agaricineae</taxon>
        <taxon>Psathyrellaceae</taxon>
        <taxon>Ephemerocybe</taxon>
    </lineage>
</organism>
<sequence>MATAKKRKAPQAPRTRARTRAADPAPAPSPAQEDEEEVHGSPPPNEEEQEEEVAGGSSAPVDDQEDEEVARGSSPPVHDEEDEDGAQDEDGAHGSSPPVEDGQSLFTPRRDPSQSDSDSGERTPYGGRPSKSPTFPLLPFGYNAPYGYPRSRQGSSPAAAPAVATTSTSSARATAALINKATDVTENLRRLSQPYVRGQGSISNQNASSSATQRSVAPPRRSPPSGPVASDEDAGDSTPTSTRPKPRPIPRAEDAPPAPECPSTTCDYAYNRSSLRSKPEGYYWVQCGRTAPGLRGQFVLTAWIRLVPVPRRYILDPAAPFLEYTTFYNTTSLRWERLPAGYVPEWGSGRHSLLPGPEIDMEEQWDNACERVRILEGRRSAASPALPAPPPSASTAGGMLRGGTPALPATTRPSRSARVPQRFGDFEVHSTAGIPALSPRKKNREEVIESDATDTRDEDYDMEKDGDAESSDEDMGDVEPEDEDDLGVQVRGKRPRPDDEDDEDAEDGQVADEEEPRARRKKGKKKKKRARHSTPPPPPRSPTPDDEHDEEPAKPRRDKGKQRAPRSASPEPGVGIPRKTILTKEGRAEIDSLVQTVENLARQYGRTPRQLLELAGFRIGLARDPSPFNIFQKWLKIQADTPRFPRGPGFAQYASNEYWKMSREEVEDRIEGWQMDLLHNEGAGGEPEFSTTAVREMTQIGHQLEDICHSLRLTTDVDLTCILTSREPVARQMSTVYASSDSVRAIAQREQVSVRALLERYITSLQAIDMGIVQADSVSLENMFGVAGGSGGAPVNADDEEAEAGGGADGEANATAPPAYTSRVAPSRKKASTGQDLRLLGGTFPNGADWVRKHNESNKDHYRRVVRMMIQVLFCQFVDVPNFTNFWKKILVLFVKYRVCLRDWPRHIPAPGTLGFEINKLEHANLTELHTAWTSGAEEQQNAPFFDHWDDETAGIARDDPAYLNIALVIGITECGEEVVLVRVRDCLPVVQELAARNARSGNNDGGRDAHPLARARARAAGAAAFVERELGGDRERRGDVRKKEDRRRKERVDGGEVEVESGDGNGEDGLPEEDGEDNDEDSGARARPKPKPKPKFVQGSSRSGEASRFPPSDLSAALSALKSGPPPPVRRPAEPPAPPIRRPADVLPRGSGGPTFALPVAPLRFPVLAVLALPQLPALAVLVPPPLPVLAVLVPPPLPVLAVLVPPSLLTLAGIERLSLSDITTPDRAVLPARTIFPPGPGLLVAVHTRALAGTLALPQGLVAVHTRALAGSLPLVVAVLAVPSLLRLRRKVTMTMTNRIHGTSVDRLVSLLKSRGYVDAS</sequence>
<dbReference type="PANTHER" id="PTHR13037">
    <property type="entry name" value="FORMIN"/>
    <property type="match status" value="1"/>
</dbReference>
<evidence type="ECO:0000256" key="3">
    <source>
        <dbReference type="SAM" id="Phobius"/>
    </source>
</evidence>
<feature type="compositionally biased region" description="Polar residues" evidence="2">
    <location>
        <begin position="200"/>
        <end position="213"/>
    </location>
</feature>
<feature type="compositionally biased region" description="Acidic residues" evidence="2">
    <location>
        <begin position="448"/>
        <end position="486"/>
    </location>
</feature>
<accession>A0A8H5FLH4</accession>
<feature type="region of interest" description="Disordered" evidence="2">
    <location>
        <begin position="1036"/>
        <end position="1149"/>
    </location>
</feature>
<dbReference type="Proteomes" id="UP000541558">
    <property type="component" value="Unassembled WGS sequence"/>
</dbReference>
<gene>
    <name evidence="4" type="ORF">D9611_006048</name>
</gene>
<keyword evidence="3" id="KW-0812">Transmembrane</keyword>
<keyword evidence="3" id="KW-0472">Membrane</keyword>
<evidence type="ECO:0000256" key="2">
    <source>
        <dbReference type="SAM" id="MobiDB-lite"/>
    </source>
</evidence>
<keyword evidence="3" id="KW-1133">Transmembrane helix</keyword>
<feature type="region of interest" description="Disordered" evidence="2">
    <location>
        <begin position="1"/>
        <end position="266"/>
    </location>
</feature>
<feature type="compositionally biased region" description="Acidic residues" evidence="2">
    <location>
        <begin position="498"/>
        <end position="515"/>
    </location>
</feature>
<dbReference type="OrthoDB" id="2692910at2759"/>
<comment type="caution">
    <text evidence="4">The sequence shown here is derived from an EMBL/GenBank/DDBJ whole genome shotgun (WGS) entry which is preliminary data.</text>
</comment>
<dbReference type="PANTHER" id="PTHR13037:SF24">
    <property type="entry name" value="POLYCOMB PROTEIN PCL-RELATED"/>
    <property type="match status" value="1"/>
</dbReference>
<feature type="compositionally biased region" description="Basic residues" evidence="2">
    <location>
        <begin position="1"/>
        <end position="19"/>
    </location>
</feature>
<feature type="compositionally biased region" description="Basic residues" evidence="2">
    <location>
        <begin position="518"/>
        <end position="532"/>
    </location>
</feature>
<evidence type="ECO:0000256" key="1">
    <source>
        <dbReference type="ARBA" id="ARBA00022581"/>
    </source>
</evidence>
<reference evidence="4 5" key="1">
    <citation type="journal article" date="2020" name="ISME J.">
        <title>Uncovering the hidden diversity of litter-decomposition mechanisms in mushroom-forming fungi.</title>
        <authorList>
            <person name="Floudas D."/>
            <person name="Bentzer J."/>
            <person name="Ahren D."/>
            <person name="Johansson T."/>
            <person name="Persson P."/>
            <person name="Tunlid A."/>
        </authorList>
    </citation>
    <scope>NUCLEOTIDE SEQUENCE [LARGE SCALE GENOMIC DNA]</scope>
    <source>
        <strain evidence="4 5">CBS 175.51</strain>
    </source>
</reference>
<feature type="region of interest" description="Disordered" evidence="2">
    <location>
        <begin position="380"/>
        <end position="583"/>
    </location>
</feature>
<proteinExistence type="predicted"/>
<feature type="compositionally biased region" description="Low complexity" evidence="2">
    <location>
        <begin position="1111"/>
        <end position="1124"/>
    </location>
</feature>
<dbReference type="EMBL" id="JAACJK010000002">
    <property type="protein sequence ID" value="KAF5341156.1"/>
    <property type="molecule type" value="Genomic_DNA"/>
</dbReference>
<evidence type="ECO:0000313" key="5">
    <source>
        <dbReference type="Proteomes" id="UP000541558"/>
    </source>
</evidence>
<feature type="compositionally biased region" description="Low complexity" evidence="2">
    <location>
        <begin position="155"/>
        <end position="176"/>
    </location>
</feature>
<keyword evidence="1" id="KW-0945">Host-virus interaction</keyword>
<feature type="compositionally biased region" description="Pro residues" evidence="2">
    <location>
        <begin position="1125"/>
        <end position="1142"/>
    </location>
</feature>
<feature type="transmembrane region" description="Helical" evidence="3">
    <location>
        <begin position="1270"/>
        <end position="1288"/>
    </location>
</feature>
<protein>
    <submittedName>
        <fullName evidence="4">Uncharacterized protein</fullName>
    </submittedName>
</protein>
<feature type="compositionally biased region" description="Acidic residues" evidence="2">
    <location>
        <begin position="79"/>
        <end position="89"/>
    </location>
</feature>
<evidence type="ECO:0000313" key="4">
    <source>
        <dbReference type="EMBL" id="KAF5341156.1"/>
    </source>
</evidence>